<reference evidence="1" key="2">
    <citation type="submission" date="2024-05" db="EMBL/GenBank/DDBJ databases">
        <title>Identification and characterization of horizontal gene transfer across gut microbiota members of farm animals based on homology search.</title>
        <authorList>
            <person name="Schwarzerova J."/>
            <person name="Nykrynova M."/>
            <person name="Jureckova K."/>
            <person name="Cejkova D."/>
            <person name="Rychlik I."/>
        </authorList>
    </citation>
    <scope>NUCLEOTIDE SEQUENCE</scope>
    <source>
        <strain evidence="1">84_SSukc20</strain>
    </source>
</reference>
<dbReference type="RefSeq" id="WP_301639814.1">
    <property type="nucleotide sequence ID" value="NZ_JAUEII010000017.1"/>
</dbReference>
<gene>
    <name evidence="1" type="ORF">QVO10_08910</name>
</gene>
<organism evidence="1 2">
    <name type="scientific">Bacteroides gallinaceum</name>
    <dbReference type="NCBI Taxonomy" id="1462571"/>
    <lineage>
        <taxon>Bacteria</taxon>
        <taxon>Pseudomonadati</taxon>
        <taxon>Bacteroidota</taxon>
        <taxon>Bacteroidia</taxon>
        <taxon>Bacteroidales</taxon>
        <taxon>Bacteroidaceae</taxon>
        <taxon>Bacteroides</taxon>
    </lineage>
</organism>
<comment type="caution">
    <text evidence="1">The sequence shown here is derived from an EMBL/GenBank/DDBJ whole genome shotgun (WGS) entry which is preliminary data.</text>
</comment>
<dbReference type="EMBL" id="JAUEII010000017">
    <property type="protein sequence ID" value="MDN0049505.1"/>
    <property type="molecule type" value="Genomic_DNA"/>
</dbReference>
<evidence type="ECO:0000313" key="2">
    <source>
        <dbReference type="Proteomes" id="UP001167871"/>
    </source>
</evidence>
<evidence type="ECO:0000313" key="1">
    <source>
        <dbReference type="EMBL" id="MDN0049505.1"/>
    </source>
</evidence>
<accession>A0ABT7X5Z9</accession>
<keyword evidence="2" id="KW-1185">Reference proteome</keyword>
<sequence length="94" mass="10949">MNGMYPNRITLYLRTTNWTMGYCLHLKSFNLSRCLSLWKLDCSLCTSLARLGVNKRSSLREMDYENTACAQKGKNTSSISHNKWRAYIPYLNDD</sequence>
<protein>
    <submittedName>
        <fullName evidence="1">Uncharacterized protein</fullName>
    </submittedName>
</protein>
<reference evidence="1" key="1">
    <citation type="submission" date="2023-06" db="EMBL/GenBank/DDBJ databases">
        <authorList>
            <person name="Zeman M."/>
            <person name="Kubasova T."/>
            <person name="Jahodarova E."/>
            <person name="Nykrynova M."/>
            <person name="Rychlik I."/>
        </authorList>
    </citation>
    <scope>NUCLEOTIDE SEQUENCE</scope>
    <source>
        <strain evidence="1">84_SSukc20</strain>
    </source>
</reference>
<dbReference type="Proteomes" id="UP001167871">
    <property type="component" value="Unassembled WGS sequence"/>
</dbReference>
<name>A0ABT7X5Z9_9BACE</name>
<proteinExistence type="predicted"/>